<dbReference type="RefSeq" id="WP_346083828.1">
    <property type="nucleotide sequence ID" value="NZ_BAAAZK010000002.1"/>
</dbReference>
<accession>A0ABP7ZQV5</accession>
<reference evidence="3" key="1">
    <citation type="journal article" date="2019" name="Int. J. Syst. Evol. Microbiol.">
        <title>The Global Catalogue of Microorganisms (GCM) 10K type strain sequencing project: providing services to taxonomists for standard genome sequencing and annotation.</title>
        <authorList>
            <consortium name="The Broad Institute Genomics Platform"/>
            <consortium name="The Broad Institute Genome Sequencing Center for Infectious Disease"/>
            <person name="Wu L."/>
            <person name="Ma J."/>
        </authorList>
    </citation>
    <scope>NUCLEOTIDE SEQUENCE [LARGE SCALE GENOMIC DNA]</scope>
    <source>
        <strain evidence="3">JCM 16722</strain>
    </source>
</reference>
<organism evidence="2 3">
    <name type="scientific">Sphingobacterium ginsenosidimutans</name>
    <dbReference type="NCBI Taxonomy" id="687845"/>
    <lineage>
        <taxon>Bacteria</taxon>
        <taxon>Pseudomonadati</taxon>
        <taxon>Bacteroidota</taxon>
        <taxon>Sphingobacteriia</taxon>
        <taxon>Sphingobacteriales</taxon>
        <taxon>Sphingobacteriaceae</taxon>
        <taxon>Sphingobacterium</taxon>
    </lineage>
</organism>
<evidence type="ECO:0000313" key="2">
    <source>
        <dbReference type="EMBL" id="GAA4168260.1"/>
    </source>
</evidence>
<dbReference type="EMBL" id="BAAAZK010000002">
    <property type="protein sequence ID" value="GAA4168260.1"/>
    <property type="molecule type" value="Genomic_DNA"/>
</dbReference>
<sequence length="229" mass="26375">MAKKEGNNIFWVSFSDLMTSLFFIVLVLFVVTYVNNRNTIIAQDEQLQVYKEVEDSLMPLKNNSSFRYEDKYKRFLLNFEVKFKPSAFEIQEGNLENYAVTRAKVIDAGKKLKEVLDAVVRSAKEQNRVDGEKVSYLVIISGYASKLYNADISPMGRKKEYELSYNRAYALSKFWKAQGIDFEEKAYGELIDLQLSGNGWGGVGRDQANEDNNQRFIIQIVPKISNRNL</sequence>
<dbReference type="Proteomes" id="UP001500167">
    <property type="component" value="Unassembled WGS sequence"/>
</dbReference>
<evidence type="ECO:0000313" key="3">
    <source>
        <dbReference type="Proteomes" id="UP001500167"/>
    </source>
</evidence>
<evidence type="ECO:0008006" key="4">
    <source>
        <dbReference type="Google" id="ProtNLM"/>
    </source>
</evidence>
<proteinExistence type="predicted"/>
<keyword evidence="3" id="KW-1185">Reference proteome</keyword>
<keyword evidence="1" id="KW-0812">Transmembrane</keyword>
<feature type="transmembrane region" description="Helical" evidence="1">
    <location>
        <begin position="9"/>
        <end position="34"/>
    </location>
</feature>
<comment type="caution">
    <text evidence="2">The sequence shown here is derived from an EMBL/GenBank/DDBJ whole genome shotgun (WGS) entry which is preliminary data.</text>
</comment>
<keyword evidence="1" id="KW-0472">Membrane</keyword>
<protein>
    <recommendedName>
        <fullName evidence="4">OmpA-like domain-containing protein</fullName>
    </recommendedName>
</protein>
<keyword evidence="1" id="KW-1133">Transmembrane helix</keyword>
<gene>
    <name evidence="2" type="ORF">GCM10022218_02830</name>
</gene>
<evidence type="ECO:0000256" key="1">
    <source>
        <dbReference type="SAM" id="Phobius"/>
    </source>
</evidence>
<name>A0ABP7ZQV5_9SPHI</name>